<dbReference type="EMBL" id="BPMS01000039">
    <property type="protein sequence ID" value="GIZ90891.1"/>
    <property type="molecule type" value="Genomic_DNA"/>
</dbReference>
<gene>
    <name evidence="1" type="ORF">KAM435_42180</name>
    <name evidence="2" type="ORF">KAM436_42330</name>
</gene>
<dbReference type="AlphaFoldDB" id="A0AA37CJZ3"/>
<dbReference type="Proteomes" id="UP000887212">
    <property type="component" value="Unassembled WGS sequence"/>
</dbReference>
<name>A0AA37CJZ3_AQUAC</name>
<dbReference type="Proteomes" id="UP000887228">
    <property type="component" value="Unassembled WGS sequence"/>
</dbReference>
<organism evidence="1 3">
    <name type="scientific">Aquipseudomonas alcaligenes</name>
    <name type="common">Pseudomonas alcaligenes</name>
    <dbReference type="NCBI Taxonomy" id="43263"/>
    <lineage>
        <taxon>Bacteria</taxon>
        <taxon>Pseudomonadati</taxon>
        <taxon>Pseudomonadota</taxon>
        <taxon>Gammaproteobacteria</taxon>
        <taxon>Pseudomonadales</taxon>
        <taxon>Pseudomonadaceae</taxon>
        <taxon>Aquipseudomonas</taxon>
    </lineage>
</organism>
<comment type="caution">
    <text evidence="1">The sequence shown here is derived from an EMBL/GenBank/DDBJ whole genome shotgun (WGS) entry which is preliminary data.</text>
</comment>
<sequence>MASQTMVTEMQVAQSNLADTCLEQIADINVALRTQPEGTEKDSLREKRRQLIEEFRQFQEDRIVIIGAKNAQDLETINAVSKDVQEFIRHTKKVAKTIKVVTALIVFIGACMAKNPKSIADAAAALYKAINEKIDAEAKKGANAAVVMNPIKPPAHISALIAIPKKPAAAGKKKPVPERTKS</sequence>
<evidence type="ECO:0000313" key="4">
    <source>
        <dbReference type="Proteomes" id="UP000887228"/>
    </source>
</evidence>
<proteinExistence type="predicted"/>
<reference evidence="1 4" key="1">
    <citation type="submission" date="2021-07" db="EMBL/GenBank/DDBJ databases">
        <title>Whole genome sequencing of carbapenem-resistant Pseudomonas spp. isolated in Japan.</title>
        <authorList>
            <person name="Suzuki M."/>
            <person name="Maehana S."/>
            <person name="Kitasato H."/>
        </authorList>
    </citation>
    <scope>NUCLEOTIDE SEQUENCE</scope>
    <source>
        <strain evidence="1">KAM435</strain>
        <strain evidence="2 4">KAM436</strain>
    </source>
</reference>
<evidence type="ECO:0000313" key="3">
    <source>
        <dbReference type="Proteomes" id="UP000887212"/>
    </source>
</evidence>
<evidence type="ECO:0000313" key="1">
    <source>
        <dbReference type="EMBL" id="GIZ90891.1"/>
    </source>
</evidence>
<dbReference type="RefSeq" id="WP_203788593.1">
    <property type="nucleotide sequence ID" value="NZ_AP024354.1"/>
</dbReference>
<evidence type="ECO:0000313" key="2">
    <source>
        <dbReference type="EMBL" id="GIZ95265.1"/>
    </source>
</evidence>
<dbReference type="EMBL" id="BPMT01000038">
    <property type="protein sequence ID" value="GIZ95265.1"/>
    <property type="molecule type" value="Genomic_DNA"/>
</dbReference>
<protein>
    <submittedName>
        <fullName evidence="1">Uncharacterized protein</fullName>
    </submittedName>
</protein>
<accession>A0AA37CJZ3</accession>